<evidence type="ECO:0000313" key="5">
    <source>
        <dbReference type="Proteomes" id="UP001595987"/>
    </source>
</evidence>
<proteinExistence type="predicted"/>
<dbReference type="EMBL" id="JBHSGD010000005">
    <property type="protein sequence ID" value="MFC4652230.1"/>
    <property type="molecule type" value="Genomic_DNA"/>
</dbReference>
<dbReference type="Proteomes" id="UP001595987">
    <property type="component" value="Unassembled WGS sequence"/>
</dbReference>
<name>A0ABV9JC30_9LACT</name>
<dbReference type="Gene3D" id="1.10.10.60">
    <property type="entry name" value="Homeodomain-like"/>
    <property type="match status" value="1"/>
</dbReference>
<evidence type="ECO:0000313" key="4">
    <source>
        <dbReference type="EMBL" id="MFC4652230.1"/>
    </source>
</evidence>
<protein>
    <submittedName>
        <fullName evidence="4">TetR/AcrR family transcriptional regulator</fullName>
    </submittedName>
</protein>
<dbReference type="RefSeq" id="WP_213535277.1">
    <property type="nucleotide sequence ID" value="NZ_BOVQ01000004.1"/>
</dbReference>
<reference evidence="5" key="1">
    <citation type="journal article" date="2019" name="Int. J. Syst. Evol. Microbiol.">
        <title>The Global Catalogue of Microorganisms (GCM) 10K type strain sequencing project: providing services to taxonomists for standard genome sequencing and annotation.</title>
        <authorList>
            <consortium name="The Broad Institute Genomics Platform"/>
            <consortium name="The Broad Institute Genome Sequencing Center for Infectious Disease"/>
            <person name="Wu L."/>
            <person name="Ma J."/>
        </authorList>
    </citation>
    <scope>NUCLEOTIDE SEQUENCE [LARGE SCALE GENOMIC DNA]</scope>
    <source>
        <strain evidence="5">CCUG 63287</strain>
    </source>
</reference>
<dbReference type="PROSITE" id="PS50977">
    <property type="entry name" value="HTH_TETR_2"/>
    <property type="match status" value="1"/>
</dbReference>
<evidence type="ECO:0000256" key="1">
    <source>
        <dbReference type="ARBA" id="ARBA00023125"/>
    </source>
</evidence>
<dbReference type="SUPFAM" id="SSF48498">
    <property type="entry name" value="Tetracyclin repressor-like, C-terminal domain"/>
    <property type="match status" value="1"/>
</dbReference>
<feature type="DNA-binding region" description="H-T-H motif" evidence="2">
    <location>
        <begin position="31"/>
        <end position="50"/>
    </location>
</feature>
<keyword evidence="5" id="KW-1185">Reference proteome</keyword>
<comment type="caution">
    <text evidence="4">The sequence shown here is derived from an EMBL/GenBank/DDBJ whole genome shotgun (WGS) entry which is preliminary data.</text>
</comment>
<evidence type="ECO:0000259" key="3">
    <source>
        <dbReference type="PROSITE" id="PS50977"/>
    </source>
</evidence>
<dbReference type="Gene3D" id="1.10.357.10">
    <property type="entry name" value="Tetracycline Repressor, domain 2"/>
    <property type="match status" value="1"/>
</dbReference>
<gene>
    <name evidence="4" type="ORF">ACFO26_04850</name>
</gene>
<sequence length="194" mass="22658">MSERKRGEELQQAIFVATIEILENEGFLAVNFQKVAKKAQTSRGVLYKYWENAESLIYAAGRDYLQSHSKNRKPAIEQKFNRGNLRADLLDMLGFLRDNVDYLPKNFLEFIFFEDTQGQHLMDNRTHNLVLMERILTRAEERGEVRLDISESAKLLPFELLRQRMMVEGVRQSDAQLESVVDEILLPLYRVCSK</sequence>
<dbReference type="InterPro" id="IPR009057">
    <property type="entry name" value="Homeodomain-like_sf"/>
</dbReference>
<organism evidence="4 5">
    <name type="scientific">Lactococcus nasutitermitis</name>
    <dbReference type="NCBI Taxonomy" id="1652957"/>
    <lineage>
        <taxon>Bacteria</taxon>
        <taxon>Bacillati</taxon>
        <taxon>Bacillota</taxon>
        <taxon>Bacilli</taxon>
        <taxon>Lactobacillales</taxon>
        <taxon>Streptococcaceae</taxon>
        <taxon>Lactococcus</taxon>
    </lineage>
</organism>
<dbReference type="InterPro" id="IPR036271">
    <property type="entry name" value="Tet_transcr_reg_TetR-rel_C_sf"/>
</dbReference>
<accession>A0ABV9JC30</accession>
<feature type="domain" description="HTH tetR-type" evidence="3">
    <location>
        <begin position="8"/>
        <end position="68"/>
    </location>
</feature>
<keyword evidence="1 2" id="KW-0238">DNA-binding</keyword>
<dbReference type="Pfam" id="PF00440">
    <property type="entry name" value="TetR_N"/>
    <property type="match status" value="1"/>
</dbReference>
<dbReference type="SUPFAM" id="SSF46689">
    <property type="entry name" value="Homeodomain-like"/>
    <property type="match status" value="1"/>
</dbReference>
<evidence type="ECO:0000256" key="2">
    <source>
        <dbReference type="PROSITE-ProRule" id="PRU00335"/>
    </source>
</evidence>
<dbReference type="InterPro" id="IPR001647">
    <property type="entry name" value="HTH_TetR"/>
</dbReference>